<sequence>MSTKKRIALITNGYPDAGARERSFILPELKALVAYGHEVTLMPLRPLRQADPALPAQVHVEQGLARLHRPWQLPLTFAHALGSRQFWAEARRCMRHGRPTHWLHFLKESLRASAVLRMAGRLQQFDIIYTYWFKGEATGAGLLRQAKPMRVTRAHGYDLYEERANNQGYIPYRPLTLPRMDLVVLLSEEARAYLEARYPGVCPTTVALPLGVESGIRVNPAPPAGEVQLVSCSYPAAVKRLDLIAEVAAALARRLPQVQVRWTHYGATRAQAALPAAVAAPENLAMVFAGETDNEAIRRHYAQTPVSFFLNMSLSEGQPVSIMEAMAFGIPVVATAVGGVPEMLAHGGGLSVPPQPDAGEVAQRMAQLLDDGRAYAAMRQAAQDTQRRFFNTALNHRSLAELLASL</sequence>
<dbReference type="PANTHER" id="PTHR45947:SF3">
    <property type="entry name" value="SULFOQUINOVOSYL TRANSFERASE SQD2"/>
    <property type="match status" value="1"/>
</dbReference>
<accession>A0A0M9IAF3</accession>
<evidence type="ECO:0000313" key="2">
    <source>
        <dbReference type="EMBL" id="CUI80889.1"/>
    </source>
</evidence>
<dbReference type="AlphaFoldDB" id="A0A0J6CAA4"/>
<dbReference type="InterPro" id="IPR050194">
    <property type="entry name" value="Glycosyltransferase_grp1"/>
</dbReference>
<reference evidence="1 4" key="2">
    <citation type="submission" date="2016-07" db="EMBL/GenBank/DDBJ databases">
        <title>Complete genome sequences of Bordetella pseudohinzii.</title>
        <authorList>
            <person name="Spilker T."/>
            <person name="Darrah R."/>
            <person name="LiPuma J.J."/>
        </authorList>
    </citation>
    <scope>NUCLEOTIDE SEQUENCE [LARGE SCALE GENOMIC DNA]</scope>
    <source>
        <strain evidence="1 4">HI4681</strain>
    </source>
</reference>
<gene>
    <name evidence="1" type="ORF">BBN53_20190</name>
    <name evidence="2" type="ORF">ERS370011_02346</name>
</gene>
<dbReference type="Gene3D" id="3.40.50.2000">
    <property type="entry name" value="Glycogen Phosphorylase B"/>
    <property type="match status" value="2"/>
</dbReference>
<keyword evidence="4" id="KW-1185">Reference proteome</keyword>
<dbReference type="EMBL" id="CP016440">
    <property type="protein sequence ID" value="ANY18001.1"/>
    <property type="molecule type" value="Genomic_DNA"/>
</dbReference>
<organism evidence="2 3">
    <name type="scientific">Bordetella pseudohinzii</name>
    <dbReference type="NCBI Taxonomy" id="1331258"/>
    <lineage>
        <taxon>Bacteria</taxon>
        <taxon>Pseudomonadati</taxon>
        <taxon>Pseudomonadota</taxon>
        <taxon>Betaproteobacteria</taxon>
        <taxon>Burkholderiales</taxon>
        <taxon>Alcaligenaceae</taxon>
        <taxon>Bordetella</taxon>
    </lineage>
</organism>
<dbReference type="Proteomes" id="UP000092950">
    <property type="component" value="Chromosome"/>
</dbReference>
<dbReference type="EMBL" id="CYTV01000005">
    <property type="protein sequence ID" value="CUI80889.1"/>
    <property type="molecule type" value="Genomic_DNA"/>
</dbReference>
<accession>A0A0J6CAA4</accession>
<dbReference type="SUPFAM" id="SSF53756">
    <property type="entry name" value="UDP-Glycosyltransferase/glycogen phosphorylase"/>
    <property type="match status" value="1"/>
</dbReference>
<dbReference type="GO" id="GO:0016757">
    <property type="term" value="F:glycosyltransferase activity"/>
    <property type="evidence" value="ECO:0007669"/>
    <property type="project" value="TreeGrafter"/>
</dbReference>
<dbReference type="Proteomes" id="UP000053096">
    <property type="component" value="Unassembled WGS sequence"/>
</dbReference>
<dbReference type="PANTHER" id="PTHR45947">
    <property type="entry name" value="SULFOQUINOVOSYL TRANSFERASE SQD2"/>
    <property type="match status" value="1"/>
</dbReference>
<reference evidence="2 3" key="1">
    <citation type="submission" date="2015-09" db="EMBL/GenBank/DDBJ databases">
        <authorList>
            <person name="Jackson K.R."/>
            <person name="Lunt B.L."/>
            <person name="Fisher J.N.B."/>
            <person name="Gardner A.V."/>
            <person name="Bailey M.E."/>
            <person name="Deus L.M."/>
            <person name="Earl A.S."/>
            <person name="Gibby P.D."/>
            <person name="Hartmann K.A."/>
            <person name="Liu J.E."/>
            <person name="Manci A.M."/>
            <person name="Nielsen D.A."/>
            <person name="Solomon M.B."/>
            <person name="Breakwell D.P."/>
            <person name="Burnett S.H."/>
            <person name="Grose J.H."/>
        </authorList>
    </citation>
    <scope>NUCLEOTIDE SEQUENCE [LARGE SCALE GENOMIC DNA]</scope>
    <source>
        <strain evidence="2 3">2789STDY5608636</strain>
    </source>
</reference>
<evidence type="ECO:0000313" key="1">
    <source>
        <dbReference type="EMBL" id="ANY18001.1"/>
    </source>
</evidence>
<evidence type="ECO:0000313" key="3">
    <source>
        <dbReference type="Proteomes" id="UP000053096"/>
    </source>
</evidence>
<dbReference type="RefSeq" id="WP_043207232.1">
    <property type="nucleotide sequence ID" value="NZ_CAJGUP010000229.1"/>
</dbReference>
<keyword evidence="2" id="KW-0808">Transferase</keyword>
<dbReference type="Pfam" id="PF13692">
    <property type="entry name" value="Glyco_trans_1_4"/>
    <property type="match status" value="1"/>
</dbReference>
<evidence type="ECO:0000313" key="4">
    <source>
        <dbReference type="Proteomes" id="UP000092950"/>
    </source>
</evidence>
<proteinExistence type="predicted"/>
<name>A0A0J6CAA4_9BORD</name>
<dbReference type="KEGG" id="bpdz:BBN53_20190"/>
<dbReference type="OrthoDB" id="9775208at2"/>
<protein>
    <submittedName>
        <fullName evidence="2">Colanic acid biosynthesis glycosyltransferase WcaL</fullName>
    </submittedName>
    <submittedName>
        <fullName evidence="1">Glycosyl transferase family 1</fullName>
    </submittedName>
</protein>